<comment type="caution">
    <text evidence="1">The sequence shown here is derived from an EMBL/GenBank/DDBJ whole genome shotgun (WGS) entry which is preliminary data.</text>
</comment>
<feature type="non-terminal residue" evidence="1">
    <location>
        <position position="1"/>
    </location>
</feature>
<name>X0Y8K5_9ZZZZ</name>
<sequence>WYEEWIYIQLAWTPQDPGEMTIIHVQDPLNGEPFYVDLFKKARLAGNP</sequence>
<dbReference type="AlphaFoldDB" id="X0Y8K5"/>
<reference evidence="1" key="1">
    <citation type="journal article" date="2014" name="Front. Microbiol.">
        <title>High frequency of phylogenetically diverse reductive dehalogenase-homologous genes in deep subseafloor sedimentary metagenomes.</title>
        <authorList>
            <person name="Kawai M."/>
            <person name="Futagami T."/>
            <person name="Toyoda A."/>
            <person name="Takaki Y."/>
            <person name="Nishi S."/>
            <person name="Hori S."/>
            <person name="Arai W."/>
            <person name="Tsubouchi T."/>
            <person name="Morono Y."/>
            <person name="Uchiyama I."/>
            <person name="Ito T."/>
            <person name="Fujiyama A."/>
            <person name="Inagaki F."/>
            <person name="Takami H."/>
        </authorList>
    </citation>
    <scope>NUCLEOTIDE SEQUENCE</scope>
    <source>
        <strain evidence="1">Expedition CK06-06</strain>
    </source>
</reference>
<evidence type="ECO:0000313" key="1">
    <source>
        <dbReference type="EMBL" id="GAG45043.1"/>
    </source>
</evidence>
<organism evidence="1">
    <name type="scientific">marine sediment metagenome</name>
    <dbReference type="NCBI Taxonomy" id="412755"/>
    <lineage>
        <taxon>unclassified sequences</taxon>
        <taxon>metagenomes</taxon>
        <taxon>ecological metagenomes</taxon>
    </lineage>
</organism>
<feature type="non-terminal residue" evidence="1">
    <location>
        <position position="48"/>
    </location>
</feature>
<protein>
    <submittedName>
        <fullName evidence="1">Uncharacterized protein</fullName>
    </submittedName>
</protein>
<accession>X0Y8K5</accession>
<gene>
    <name evidence="1" type="ORF">S01H1_86072</name>
</gene>
<proteinExistence type="predicted"/>
<dbReference type="EMBL" id="BARS01059416">
    <property type="protein sequence ID" value="GAG45043.1"/>
    <property type="molecule type" value="Genomic_DNA"/>
</dbReference>